<dbReference type="InterPro" id="IPR001680">
    <property type="entry name" value="WD40_rpt"/>
</dbReference>
<dbReference type="InterPro" id="IPR036322">
    <property type="entry name" value="WD40_repeat_dom_sf"/>
</dbReference>
<feature type="repeat" description="WD" evidence="7">
    <location>
        <begin position="564"/>
        <end position="605"/>
    </location>
</feature>
<reference evidence="10" key="1">
    <citation type="submission" date="2020-11" db="EMBL/GenBank/DDBJ databases">
        <authorList>
            <consortium name="DOE Joint Genome Institute"/>
            <person name="Ahrendt S."/>
            <person name="Riley R."/>
            <person name="Andreopoulos W."/>
            <person name="Labutti K."/>
            <person name="Pangilinan J."/>
            <person name="Ruiz-Duenas F.J."/>
            <person name="Barrasa J.M."/>
            <person name="Sanchez-Garcia M."/>
            <person name="Camarero S."/>
            <person name="Miyauchi S."/>
            <person name="Serrano A."/>
            <person name="Linde D."/>
            <person name="Babiker R."/>
            <person name="Drula E."/>
            <person name="Ayuso-Fernandez I."/>
            <person name="Pacheco R."/>
            <person name="Padilla G."/>
            <person name="Ferreira P."/>
            <person name="Barriuso J."/>
            <person name="Kellner H."/>
            <person name="Castanera R."/>
            <person name="Alfaro M."/>
            <person name="Ramirez L."/>
            <person name="Pisabarro A.G."/>
            <person name="Kuo A."/>
            <person name="Tritt A."/>
            <person name="Lipzen A."/>
            <person name="He G."/>
            <person name="Yan M."/>
            <person name="Ng V."/>
            <person name="Cullen D."/>
            <person name="Martin F."/>
            <person name="Rosso M.-N."/>
            <person name="Henrissat B."/>
            <person name="Hibbett D."/>
            <person name="Martinez A.T."/>
            <person name="Grigoriev I.V."/>
        </authorList>
    </citation>
    <scope>NUCLEOTIDE SEQUENCE</scope>
    <source>
        <strain evidence="10">MF-IS2</strain>
    </source>
</reference>
<comment type="caution">
    <text evidence="10">The sequence shown here is derived from an EMBL/GenBank/DDBJ whole genome shotgun (WGS) entry which is preliminary data.</text>
</comment>
<proteinExistence type="predicted"/>
<dbReference type="AlphaFoldDB" id="A0A9P5XPB3"/>
<keyword evidence="4" id="KW-0805">Transcription regulation</keyword>
<organism evidence="10 11">
    <name type="scientific">Macrolepiota fuliginosa MF-IS2</name>
    <dbReference type="NCBI Taxonomy" id="1400762"/>
    <lineage>
        <taxon>Eukaryota</taxon>
        <taxon>Fungi</taxon>
        <taxon>Dikarya</taxon>
        <taxon>Basidiomycota</taxon>
        <taxon>Agaricomycotina</taxon>
        <taxon>Agaricomycetes</taxon>
        <taxon>Agaricomycetidae</taxon>
        <taxon>Agaricales</taxon>
        <taxon>Agaricineae</taxon>
        <taxon>Agaricaceae</taxon>
        <taxon>Macrolepiota</taxon>
    </lineage>
</organism>
<dbReference type="Gene3D" id="2.130.10.10">
    <property type="entry name" value="YVTN repeat-like/Quinoprotein amine dehydrogenase"/>
    <property type="match status" value="2"/>
</dbReference>
<evidence type="ECO:0000313" key="11">
    <source>
        <dbReference type="Proteomes" id="UP000807342"/>
    </source>
</evidence>
<evidence type="ECO:0000256" key="6">
    <source>
        <dbReference type="ARBA" id="ARBA00023242"/>
    </source>
</evidence>
<feature type="repeat" description="WD" evidence="7">
    <location>
        <begin position="516"/>
        <end position="563"/>
    </location>
</feature>
<keyword evidence="5" id="KW-0804">Transcription</keyword>
<dbReference type="Gene3D" id="1.25.40.500">
    <property type="entry name" value="TFIID subunit TAF5, NTD2 domain"/>
    <property type="match status" value="1"/>
</dbReference>
<gene>
    <name evidence="10" type="ORF">P691DRAFT_716318</name>
</gene>
<evidence type="ECO:0000256" key="3">
    <source>
        <dbReference type="ARBA" id="ARBA00022737"/>
    </source>
</evidence>
<dbReference type="OrthoDB" id="10266330at2759"/>
<feature type="region of interest" description="Disordered" evidence="8">
    <location>
        <begin position="1"/>
        <end position="27"/>
    </location>
</feature>
<evidence type="ECO:0000256" key="8">
    <source>
        <dbReference type="SAM" id="MobiDB-lite"/>
    </source>
</evidence>
<evidence type="ECO:0000256" key="4">
    <source>
        <dbReference type="ARBA" id="ARBA00023015"/>
    </source>
</evidence>
<dbReference type="PRINTS" id="PR00320">
    <property type="entry name" value="GPROTEINBRPT"/>
</dbReference>
<feature type="compositionally biased region" description="Basic and acidic residues" evidence="8">
    <location>
        <begin position="46"/>
        <end position="56"/>
    </location>
</feature>
<dbReference type="EMBL" id="MU151051">
    <property type="protein sequence ID" value="KAF9455103.1"/>
    <property type="molecule type" value="Genomic_DNA"/>
</dbReference>
<dbReference type="SUPFAM" id="SSF160897">
    <property type="entry name" value="Taf5 N-terminal domain-like"/>
    <property type="match status" value="1"/>
</dbReference>
<dbReference type="InterPro" id="IPR037264">
    <property type="entry name" value="TFIID_NTD2_sf"/>
</dbReference>
<protein>
    <submittedName>
        <fullName evidence="10">TFIID and SAGA subunit</fullName>
    </submittedName>
</protein>
<keyword evidence="11" id="KW-1185">Reference proteome</keyword>
<feature type="repeat" description="WD" evidence="7">
    <location>
        <begin position="690"/>
        <end position="731"/>
    </location>
</feature>
<dbReference type="PROSITE" id="PS00678">
    <property type="entry name" value="WD_REPEATS_1"/>
    <property type="match status" value="2"/>
</dbReference>
<evidence type="ECO:0000256" key="1">
    <source>
        <dbReference type="ARBA" id="ARBA00004123"/>
    </source>
</evidence>
<dbReference type="InterPro" id="IPR015943">
    <property type="entry name" value="WD40/YVTN_repeat-like_dom_sf"/>
</dbReference>
<dbReference type="InterPro" id="IPR019775">
    <property type="entry name" value="WD40_repeat_CS"/>
</dbReference>
<dbReference type="Proteomes" id="UP000807342">
    <property type="component" value="Unassembled WGS sequence"/>
</dbReference>
<evidence type="ECO:0000259" key="9">
    <source>
        <dbReference type="Pfam" id="PF04494"/>
    </source>
</evidence>
<accession>A0A9P5XPB3</accession>
<dbReference type="CDD" id="cd00200">
    <property type="entry name" value="WD40"/>
    <property type="match status" value="1"/>
</dbReference>
<keyword evidence="6" id="KW-0539">Nucleus</keyword>
<dbReference type="PANTHER" id="PTHR19879">
    <property type="entry name" value="TRANSCRIPTION INITIATION FACTOR TFIID"/>
    <property type="match status" value="1"/>
</dbReference>
<dbReference type="InterPro" id="IPR007582">
    <property type="entry name" value="TFIID_NTD2"/>
</dbReference>
<name>A0A9P5XPB3_9AGAR</name>
<dbReference type="SUPFAM" id="SSF50978">
    <property type="entry name" value="WD40 repeat-like"/>
    <property type="match status" value="1"/>
</dbReference>
<dbReference type="Pfam" id="PF04494">
    <property type="entry name" value="TFIID_NTD2"/>
    <property type="match status" value="1"/>
</dbReference>
<dbReference type="GO" id="GO:0005669">
    <property type="term" value="C:transcription factor TFIID complex"/>
    <property type="evidence" value="ECO:0007669"/>
    <property type="project" value="TreeGrafter"/>
</dbReference>
<dbReference type="GO" id="GO:0006367">
    <property type="term" value="P:transcription initiation at RNA polymerase II promoter"/>
    <property type="evidence" value="ECO:0007669"/>
    <property type="project" value="TreeGrafter"/>
</dbReference>
<evidence type="ECO:0000256" key="7">
    <source>
        <dbReference type="PROSITE-ProRule" id="PRU00221"/>
    </source>
</evidence>
<feature type="region of interest" description="Disordered" evidence="8">
    <location>
        <begin position="45"/>
        <end position="69"/>
    </location>
</feature>
<comment type="subcellular location">
    <subcellularLocation>
        <location evidence="1">Nucleus</location>
    </subcellularLocation>
</comment>
<dbReference type="CDD" id="cd08044">
    <property type="entry name" value="TAF5_NTD2"/>
    <property type="match status" value="1"/>
</dbReference>
<dbReference type="GO" id="GO:0016251">
    <property type="term" value="F:RNA polymerase II general transcription initiation factor activity"/>
    <property type="evidence" value="ECO:0007669"/>
    <property type="project" value="TreeGrafter"/>
</dbReference>
<feature type="domain" description="TFIID subunit TAF5 NTD2" evidence="9">
    <location>
        <begin position="134"/>
        <end position="247"/>
    </location>
</feature>
<evidence type="ECO:0000256" key="2">
    <source>
        <dbReference type="ARBA" id="ARBA00022574"/>
    </source>
</evidence>
<dbReference type="SMART" id="SM00320">
    <property type="entry name" value="WD40"/>
    <property type="match status" value="6"/>
</dbReference>
<dbReference type="PANTHER" id="PTHR19879:SF1">
    <property type="entry name" value="CANNONBALL-RELATED"/>
    <property type="match status" value="1"/>
</dbReference>
<evidence type="ECO:0000256" key="5">
    <source>
        <dbReference type="ARBA" id="ARBA00023163"/>
    </source>
</evidence>
<dbReference type="PROSITE" id="PS50082">
    <property type="entry name" value="WD_REPEATS_2"/>
    <property type="match status" value="5"/>
</dbReference>
<sequence>MSTATPPASSQSPAATTPANASQDATNTLNVADRIVLEYLRSRGHTSAEKAFKEEIEAGSPSDKGKQPEIIPPEELIKSLAVFAQSKPSRPTDNALKDSSSVLHELSAMTNPPNIQSLIASIGAVGAEEILSLDPTDKQEGFRELEAWVDGSLDMYRPEFRPILFPIFCHFYLDLIQHGFKDAALRFYSNFSPSLPPSHHDVLHHISTLLLPAHVQSDELAQRFRNEKYVVRMSRSGFSLLLGWLTEGFGGEALGSGGGFTGEKGKRGRAAVMRVVNNHLRFDVTSTNPTAISPHAWEESTGLLSQLIPKTNGSTTTTTATSASAFNALKSDLKLGPAPMLEDLRTEAERVLREQAMVDRDPSVHLDLALLRPQPLAGTTAPTETDMLPYPPAFKTLDVEREVNAVRDARKRIRLEPSVLNGVDATSPQAGALRARALPSICAYTMHDVAEGAPCCTFSMDTSLMAVGFAESYVRLWNLKGEKLRAMRTDFSSTNIKDSTSLHRIREKKASTTRKLIGHSGPVYSVAFDPVSGSAAPPKYLLSASADATTRLWSMDTMSNVVAFRGHENPVWDVKWSPKGVYFATGSRDRTARLWSTDRTSCLRVYAGHLSDVDCVQFHPNSLYLATGSSDWTARLWDVQRGACVRVFIGHQGAVSTLAMSPDGRYLATAGEDLAINLWDLGSGKRIKKMIGHNSSIYSLAFSAESSLLVSGGADWTVRCWDVKSAGGTKNSKPRENGILSAQENGVTSYDEDEATETVDLLATFPTKKTPIIDVQFTPRNLCLVGGVYQAPETR</sequence>
<keyword evidence="3" id="KW-0677">Repeat</keyword>
<feature type="repeat" description="WD" evidence="7">
    <location>
        <begin position="606"/>
        <end position="647"/>
    </location>
</feature>
<dbReference type="PROSITE" id="PS50294">
    <property type="entry name" value="WD_REPEATS_REGION"/>
    <property type="match status" value="5"/>
</dbReference>
<dbReference type="InterPro" id="IPR020472">
    <property type="entry name" value="WD40_PAC1"/>
</dbReference>
<keyword evidence="2 7" id="KW-0853">WD repeat</keyword>
<feature type="compositionally biased region" description="Low complexity" evidence="8">
    <location>
        <begin position="1"/>
        <end position="22"/>
    </location>
</feature>
<dbReference type="Pfam" id="PF00400">
    <property type="entry name" value="WD40"/>
    <property type="match status" value="5"/>
</dbReference>
<evidence type="ECO:0000313" key="10">
    <source>
        <dbReference type="EMBL" id="KAF9455103.1"/>
    </source>
</evidence>
<feature type="repeat" description="WD" evidence="7">
    <location>
        <begin position="648"/>
        <end position="689"/>
    </location>
</feature>